<dbReference type="KEGG" id="cari:FNU76_22025"/>
<dbReference type="EMBL" id="CP041730">
    <property type="protein sequence ID" value="QDQ28813.1"/>
    <property type="molecule type" value="Genomic_DNA"/>
</dbReference>
<sequence length="414" mass="45200">MATTSNEAAPFMALQDERAIHARRAKLILLVGSSGMLVAGLIWAVYFASQENWPVVGMDFALICAGALSLRMVRAGKTAQSTLLMNASVFGILVFMALFLDLPSDAAPRTVQLYLIPLALSTNLLLRGERPWLRHGPPVLSLLTVVILSSSNFGVLTSMALPDSVRIGGGWFNCGLAMGILYLLIVVFFGDIDRIETQLQRAHNCFVELIGSMFPRSIAERLLSTGQAFAERHSNCSILFADIVGFTPLAAKLAPEDLVKLLSGIFVRFDQCVEQYGLTKIKTIGDTYMVAAGIPDPDGQHARKIVEFGQKMLEIVQSLDGVDLRIGIASGEVVAGVIGQSRQIYDVWGDVVNMASRMESQGLSGHIQVSQETFELTRQWFNFEARGEVAIKGKAEMQKTYLLAKASQSLPEWV</sequence>
<evidence type="ECO:0000256" key="2">
    <source>
        <dbReference type="ARBA" id="ARBA00022692"/>
    </source>
</evidence>
<dbReference type="CDD" id="cd07302">
    <property type="entry name" value="CHD"/>
    <property type="match status" value="1"/>
</dbReference>
<feature type="transmembrane region" description="Helical" evidence="7">
    <location>
        <begin position="138"/>
        <end position="161"/>
    </location>
</feature>
<keyword evidence="10" id="KW-1185">Reference proteome</keyword>
<dbReference type="AlphaFoldDB" id="A0A516SL12"/>
<dbReference type="GO" id="GO:0035556">
    <property type="term" value="P:intracellular signal transduction"/>
    <property type="evidence" value="ECO:0007669"/>
    <property type="project" value="InterPro"/>
</dbReference>
<evidence type="ECO:0000256" key="6">
    <source>
        <dbReference type="ARBA" id="ARBA00023239"/>
    </source>
</evidence>
<feature type="transmembrane region" description="Helical" evidence="7">
    <location>
        <begin position="167"/>
        <end position="189"/>
    </location>
</feature>
<gene>
    <name evidence="9" type="ORF">FNU76_22025</name>
</gene>
<dbReference type="SMART" id="SM00044">
    <property type="entry name" value="CYCc"/>
    <property type="match status" value="1"/>
</dbReference>
<keyword evidence="6" id="KW-0456">Lyase</keyword>
<dbReference type="GO" id="GO:0000166">
    <property type="term" value="F:nucleotide binding"/>
    <property type="evidence" value="ECO:0007669"/>
    <property type="project" value="UniProtKB-KW"/>
</dbReference>
<dbReference type="PROSITE" id="PS50125">
    <property type="entry name" value="GUANYLATE_CYCLASE_2"/>
    <property type="match status" value="1"/>
</dbReference>
<evidence type="ECO:0000313" key="10">
    <source>
        <dbReference type="Proteomes" id="UP000317550"/>
    </source>
</evidence>
<dbReference type="OrthoDB" id="9806704at2"/>
<dbReference type="Pfam" id="PF00211">
    <property type="entry name" value="Guanylate_cyc"/>
    <property type="match status" value="1"/>
</dbReference>
<dbReference type="InterPro" id="IPR001054">
    <property type="entry name" value="A/G_cyclase"/>
</dbReference>
<evidence type="ECO:0000256" key="1">
    <source>
        <dbReference type="ARBA" id="ARBA00004370"/>
    </source>
</evidence>
<dbReference type="GO" id="GO:0001653">
    <property type="term" value="F:peptide receptor activity"/>
    <property type="evidence" value="ECO:0007669"/>
    <property type="project" value="TreeGrafter"/>
</dbReference>
<keyword evidence="2 7" id="KW-0812">Transmembrane</keyword>
<proteinExistence type="predicted"/>
<dbReference type="PANTHER" id="PTHR11920:SF335">
    <property type="entry name" value="GUANYLATE CYCLASE"/>
    <property type="match status" value="1"/>
</dbReference>
<dbReference type="SUPFAM" id="SSF55073">
    <property type="entry name" value="Nucleotide cyclase"/>
    <property type="match status" value="1"/>
</dbReference>
<dbReference type="Gene3D" id="3.30.70.1230">
    <property type="entry name" value="Nucleotide cyclase"/>
    <property type="match status" value="1"/>
</dbReference>
<reference evidence="10" key="1">
    <citation type="submission" date="2019-07" db="EMBL/GenBank/DDBJ databases">
        <title>Chitinimonas sp. nov., isolated from Ny-Alesund, arctica soil.</title>
        <authorList>
            <person name="Xu Q."/>
            <person name="Peng F."/>
        </authorList>
    </citation>
    <scope>NUCLEOTIDE SEQUENCE [LARGE SCALE GENOMIC DNA]</scope>
    <source>
        <strain evidence="10">R3-44</strain>
    </source>
</reference>
<dbReference type="GO" id="GO:0005886">
    <property type="term" value="C:plasma membrane"/>
    <property type="evidence" value="ECO:0007669"/>
    <property type="project" value="TreeGrafter"/>
</dbReference>
<feature type="domain" description="Guanylate cyclase" evidence="8">
    <location>
        <begin position="237"/>
        <end position="359"/>
    </location>
</feature>
<organism evidence="9 10">
    <name type="scientific">Chitinimonas arctica</name>
    <dbReference type="NCBI Taxonomy" id="2594795"/>
    <lineage>
        <taxon>Bacteria</taxon>
        <taxon>Pseudomonadati</taxon>
        <taxon>Pseudomonadota</taxon>
        <taxon>Betaproteobacteria</taxon>
        <taxon>Neisseriales</taxon>
        <taxon>Chitinibacteraceae</taxon>
        <taxon>Chitinimonas</taxon>
    </lineage>
</organism>
<dbReference type="GO" id="GO:0004383">
    <property type="term" value="F:guanylate cyclase activity"/>
    <property type="evidence" value="ECO:0007669"/>
    <property type="project" value="TreeGrafter"/>
</dbReference>
<protein>
    <recommendedName>
        <fullName evidence="8">Guanylate cyclase domain-containing protein</fullName>
    </recommendedName>
</protein>
<feature type="transmembrane region" description="Helical" evidence="7">
    <location>
        <begin position="82"/>
        <end position="100"/>
    </location>
</feature>
<feature type="transmembrane region" description="Helical" evidence="7">
    <location>
        <begin position="27"/>
        <end position="47"/>
    </location>
</feature>
<accession>A0A516SL12</accession>
<dbReference type="GO" id="GO:0004016">
    <property type="term" value="F:adenylate cyclase activity"/>
    <property type="evidence" value="ECO:0007669"/>
    <property type="project" value="TreeGrafter"/>
</dbReference>
<dbReference type="Proteomes" id="UP000317550">
    <property type="component" value="Chromosome"/>
</dbReference>
<name>A0A516SL12_9NEIS</name>
<evidence type="ECO:0000259" key="8">
    <source>
        <dbReference type="PROSITE" id="PS50125"/>
    </source>
</evidence>
<evidence type="ECO:0000313" key="9">
    <source>
        <dbReference type="EMBL" id="QDQ28813.1"/>
    </source>
</evidence>
<evidence type="ECO:0000256" key="4">
    <source>
        <dbReference type="ARBA" id="ARBA00022989"/>
    </source>
</evidence>
<dbReference type="InterPro" id="IPR029787">
    <property type="entry name" value="Nucleotide_cyclase"/>
</dbReference>
<feature type="transmembrane region" description="Helical" evidence="7">
    <location>
        <begin position="53"/>
        <end position="70"/>
    </location>
</feature>
<dbReference type="InterPro" id="IPR050401">
    <property type="entry name" value="Cyclic_nucleotide_synthase"/>
</dbReference>
<feature type="transmembrane region" description="Helical" evidence="7">
    <location>
        <begin position="106"/>
        <end position="126"/>
    </location>
</feature>
<dbReference type="GO" id="GO:0007168">
    <property type="term" value="P:receptor guanylyl cyclase signaling pathway"/>
    <property type="evidence" value="ECO:0007669"/>
    <property type="project" value="TreeGrafter"/>
</dbReference>
<dbReference type="PANTHER" id="PTHR11920">
    <property type="entry name" value="GUANYLYL CYCLASE"/>
    <property type="match status" value="1"/>
</dbReference>
<evidence type="ECO:0000256" key="7">
    <source>
        <dbReference type="SAM" id="Phobius"/>
    </source>
</evidence>
<keyword evidence="3" id="KW-0547">Nucleotide-binding</keyword>
<evidence type="ECO:0000256" key="3">
    <source>
        <dbReference type="ARBA" id="ARBA00022741"/>
    </source>
</evidence>
<keyword evidence="5 7" id="KW-0472">Membrane</keyword>
<keyword evidence="4 7" id="KW-1133">Transmembrane helix</keyword>
<evidence type="ECO:0000256" key="5">
    <source>
        <dbReference type="ARBA" id="ARBA00023136"/>
    </source>
</evidence>
<comment type="subcellular location">
    <subcellularLocation>
        <location evidence="1">Membrane</location>
    </subcellularLocation>
</comment>